<dbReference type="Gene3D" id="1.10.287.130">
    <property type="match status" value="1"/>
</dbReference>
<dbReference type="PANTHER" id="PTHR45436">
    <property type="entry name" value="SENSOR HISTIDINE KINASE YKOH"/>
    <property type="match status" value="1"/>
</dbReference>
<dbReference type="Gene3D" id="3.30.565.10">
    <property type="entry name" value="Histidine kinase-like ATPase, C-terminal domain"/>
    <property type="match status" value="1"/>
</dbReference>
<dbReference type="PANTHER" id="PTHR45436:SF5">
    <property type="entry name" value="SENSOR HISTIDINE KINASE TRCS"/>
    <property type="match status" value="1"/>
</dbReference>
<dbReference type="InterPro" id="IPR004358">
    <property type="entry name" value="Sig_transdc_His_kin-like_C"/>
</dbReference>
<keyword evidence="10 11" id="KW-0472">Membrane</keyword>
<protein>
    <recommendedName>
        <fullName evidence="3">histidine kinase</fullName>
        <ecNumber evidence="3">2.7.13.3</ecNumber>
    </recommendedName>
</protein>
<evidence type="ECO:0000313" key="14">
    <source>
        <dbReference type="EMBL" id="GHO86151.1"/>
    </source>
</evidence>
<feature type="transmembrane region" description="Helical" evidence="11">
    <location>
        <begin position="196"/>
        <end position="221"/>
    </location>
</feature>
<name>A0ABQ3VKE9_9CHLR</name>
<gene>
    <name evidence="14" type="ORF">KSZ_41570</name>
</gene>
<evidence type="ECO:0000256" key="2">
    <source>
        <dbReference type="ARBA" id="ARBA00004370"/>
    </source>
</evidence>
<keyword evidence="6 11" id="KW-0812">Transmembrane</keyword>
<evidence type="ECO:0000259" key="12">
    <source>
        <dbReference type="PROSITE" id="PS50109"/>
    </source>
</evidence>
<dbReference type="CDD" id="cd06225">
    <property type="entry name" value="HAMP"/>
    <property type="match status" value="1"/>
</dbReference>
<evidence type="ECO:0000256" key="5">
    <source>
        <dbReference type="ARBA" id="ARBA00022679"/>
    </source>
</evidence>
<dbReference type="SUPFAM" id="SSF47384">
    <property type="entry name" value="Homodimeric domain of signal transducing histidine kinase"/>
    <property type="match status" value="1"/>
</dbReference>
<evidence type="ECO:0000259" key="13">
    <source>
        <dbReference type="PROSITE" id="PS50885"/>
    </source>
</evidence>
<dbReference type="SMART" id="SM00388">
    <property type="entry name" value="HisKA"/>
    <property type="match status" value="1"/>
</dbReference>
<dbReference type="CDD" id="cd00075">
    <property type="entry name" value="HATPase"/>
    <property type="match status" value="1"/>
</dbReference>
<dbReference type="InterPro" id="IPR036097">
    <property type="entry name" value="HisK_dim/P_sf"/>
</dbReference>
<dbReference type="PROSITE" id="PS50885">
    <property type="entry name" value="HAMP"/>
    <property type="match status" value="1"/>
</dbReference>
<dbReference type="SUPFAM" id="SSF158472">
    <property type="entry name" value="HAMP domain-like"/>
    <property type="match status" value="1"/>
</dbReference>
<dbReference type="InterPro" id="IPR050428">
    <property type="entry name" value="TCS_sensor_his_kinase"/>
</dbReference>
<sequence>MGKSKQRWRYIANQISIRWRLALVSLGLLTLLLSALGTIILFTAEQALYSNEGTSLRYEARLAVNSLKSHPLRLVDAPGPPPGMLNPITSVPLKILAQKIASTNDEATILAPDGAIIATGSNAPFTPSTVVLSLTQIKQTLQNDQQGTSYLIQKDVQGKRQIVVLLPLEQNGQTVAVLQISRPIESIDNFMTTLRLILLLGTIGALGIATALTFPLISVALHPLVEMERSSRDIANGALWLRLNTELPNDEIGVLARSFNSMVAQLETAFQQQKRFVADVSHELRTPLTALNGSLEMLLLGADKGDPETTRRLTKGMYAEVQRMHRLVEDLLALTRLDENKLQLRQKAVDIQKLMHTLYDQARQLAHGQYITRTIAADIFPARADADKLQQTLLNIIDNALKFTPSTGQVKIVAYNEEPDTVIIEIHDTGKGIPSDALPHIFDRFYRADTARSRSSQQVGGNGLGLAIAKELIEAQGGNIIVQSQLDKGTTVTIRLPSATQLQHQNTPPLVNSLP</sequence>
<keyword evidence="5" id="KW-0808">Transferase</keyword>
<accession>A0ABQ3VKE9</accession>
<dbReference type="Proteomes" id="UP000635565">
    <property type="component" value="Unassembled WGS sequence"/>
</dbReference>
<dbReference type="Gene3D" id="6.10.340.10">
    <property type="match status" value="1"/>
</dbReference>
<dbReference type="InterPro" id="IPR003661">
    <property type="entry name" value="HisK_dim/P_dom"/>
</dbReference>
<dbReference type="Pfam" id="PF00512">
    <property type="entry name" value="HisKA"/>
    <property type="match status" value="1"/>
</dbReference>
<keyword evidence="7 14" id="KW-0418">Kinase</keyword>
<evidence type="ECO:0000256" key="11">
    <source>
        <dbReference type="SAM" id="Phobius"/>
    </source>
</evidence>
<dbReference type="RefSeq" id="WP_201363808.1">
    <property type="nucleotide sequence ID" value="NZ_BNJJ01000011.1"/>
</dbReference>
<proteinExistence type="predicted"/>
<evidence type="ECO:0000256" key="10">
    <source>
        <dbReference type="ARBA" id="ARBA00023136"/>
    </source>
</evidence>
<keyword evidence="15" id="KW-1185">Reference proteome</keyword>
<dbReference type="InterPro" id="IPR003594">
    <property type="entry name" value="HATPase_dom"/>
</dbReference>
<dbReference type="PROSITE" id="PS50109">
    <property type="entry name" value="HIS_KIN"/>
    <property type="match status" value="1"/>
</dbReference>
<evidence type="ECO:0000256" key="7">
    <source>
        <dbReference type="ARBA" id="ARBA00022777"/>
    </source>
</evidence>
<dbReference type="GO" id="GO:0016301">
    <property type="term" value="F:kinase activity"/>
    <property type="evidence" value="ECO:0007669"/>
    <property type="project" value="UniProtKB-KW"/>
</dbReference>
<evidence type="ECO:0000313" key="15">
    <source>
        <dbReference type="Proteomes" id="UP000635565"/>
    </source>
</evidence>
<dbReference type="Pfam" id="PF00672">
    <property type="entry name" value="HAMP"/>
    <property type="match status" value="1"/>
</dbReference>
<evidence type="ECO:0000256" key="6">
    <source>
        <dbReference type="ARBA" id="ARBA00022692"/>
    </source>
</evidence>
<feature type="domain" description="Histidine kinase" evidence="12">
    <location>
        <begin position="279"/>
        <end position="500"/>
    </location>
</feature>
<evidence type="ECO:0000256" key="4">
    <source>
        <dbReference type="ARBA" id="ARBA00022553"/>
    </source>
</evidence>
<keyword evidence="9" id="KW-0902">Two-component regulatory system</keyword>
<comment type="caution">
    <text evidence="14">The sequence shown here is derived from an EMBL/GenBank/DDBJ whole genome shotgun (WGS) entry which is preliminary data.</text>
</comment>
<organism evidence="14 15">
    <name type="scientific">Dictyobacter formicarum</name>
    <dbReference type="NCBI Taxonomy" id="2778368"/>
    <lineage>
        <taxon>Bacteria</taxon>
        <taxon>Bacillati</taxon>
        <taxon>Chloroflexota</taxon>
        <taxon>Ktedonobacteria</taxon>
        <taxon>Ktedonobacterales</taxon>
        <taxon>Dictyobacteraceae</taxon>
        <taxon>Dictyobacter</taxon>
    </lineage>
</organism>
<dbReference type="EMBL" id="BNJJ01000011">
    <property type="protein sequence ID" value="GHO86151.1"/>
    <property type="molecule type" value="Genomic_DNA"/>
</dbReference>
<dbReference type="CDD" id="cd00082">
    <property type="entry name" value="HisKA"/>
    <property type="match status" value="1"/>
</dbReference>
<evidence type="ECO:0000256" key="3">
    <source>
        <dbReference type="ARBA" id="ARBA00012438"/>
    </source>
</evidence>
<dbReference type="SMART" id="SM00304">
    <property type="entry name" value="HAMP"/>
    <property type="match status" value="1"/>
</dbReference>
<evidence type="ECO:0000256" key="9">
    <source>
        <dbReference type="ARBA" id="ARBA00023012"/>
    </source>
</evidence>
<dbReference type="SUPFAM" id="SSF55874">
    <property type="entry name" value="ATPase domain of HSP90 chaperone/DNA topoisomerase II/histidine kinase"/>
    <property type="match status" value="1"/>
</dbReference>
<feature type="domain" description="HAMP" evidence="13">
    <location>
        <begin position="218"/>
        <end position="271"/>
    </location>
</feature>
<comment type="catalytic activity">
    <reaction evidence="1">
        <text>ATP + protein L-histidine = ADP + protein N-phospho-L-histidine.</text>
        <dbReference type="EC" id="2.7.13.3"/>
    </reaction>
</comment>
<dbReference type="EC" id="2.7.13.3" evidence="3"/>
<dbReference type="PRINTS" id="PR00344">
    <property type="entry name" value="BCTRLSENSOR"/>
</dbReference>
<comment type="subcellular location">
    <subcellularLocation>
        <location evidence="2">Membrane</location>
    </subcellularLocation>
</comment>
<evidence type="ECO:0000256" key="1">
    <source>
        <dbReference type="ARBA" id="ARBA00000085"/>
    </source>
</evidence>
<dbReference type="InterPro" id="IPR036890">
    <property type="entry name" value="HATPase_C_sf"/>
</dbReference>
<dbReference type="Pfam" id="PF02518">
    <property type="entry name" value="HATPase_c"/>
    <property type="match status" value="1"/>
</dbReference>
<keyword evidence="4" id="KW-0597">Phosphoprotein</keyword>
<evidence type="ECO:0000256" key="8">
    <source>
        <dbReference type="ARBA" id="ARBA00022989"/>
    </source>
</evidence>
<dbReference type="InterPro" id="IPR005467">
    <property type="entry name" value="His_kinase_dom"/>
</dbReference>
<reference evidence="14 15" key="1">
    <citation type="journal article" date="2021" name="Int. J. Syst. Evol. Microbiol.">
        <title>Reticulibacter mediterranei gen. nov., sp. nov., within the new family Reticulibacteraceae fam. nov., and Ktedonospora formicarum gen. nov., sp. nov., Ktedonobacter robiniae sp. nov., Dictyobacter formicarum sp. nov. and Dictyobacter arantiisoli sp. nov., belonging to the class Ktedonobacteria.</title>
        <authorList>
            <person name="Yabe S."/>
            <person name="Zheng Y."/>
            <person name="Wang C.M."/>
            <person name="Sakai Y."/>
            <person name="Abe K."/>
            <person name="Yokota A."/>
            <person name="Donadio S."/>
            <person name="Cavaletti L."/>
            <person name="Monciardini P."/>
        </authorList>
    </citation>
    <scope>NUCLEOTIDE SEQUENCE [LARGE SCALE GENOMIC DNA]</scope>
    <source>
        <strain evidence="14 15">SOSP1-9</strain>
    </source>
</reference>
<dbReference type="SMART" id="SM00387">
    <property type="entry name" value="HATPase_c"/>
    <property type="match status" value="1"/>
</dbReference>
<dbReference type="InterPro" id="IPR003660">
    <property type="entry name" value="HAMP_dom"/>
</dbReference>
<keyword evidence="8 11" id="KW-1133">Transmembrane helix</keyword>